<dbReference type="InterPro" id="IPR007694">
    <property type="entry name" value="DNA_helicase_DnaB-like_C"/>
</dbReference>
<name>A0A858BRZ2_9FIRM</name>
<keyword evidence="3" id="KW-1185">Reference proteome</keyword>
<dbReference type="EMBL" id="CP048649">
    <property type="protein sequence ID" value="QIB67818.1"/>
    <property type="molecule type" value="Genomic_DNA"/>
</dbReference>
<dbReference type="PROSITE" id="PS51199">
    <property type="entry name" value="SF4_HELICASE"/>
    <property type="match status" value="1"/>
</dbReference>
<reference evidence="2 3" key="1">
    <citation type="submission" date="2020-02" db="EMBL/GenBank/DDBJ databases">
        <authorList>
            <person name="Kim Y.B."/>
            <person name="Roh S.W."/>
        </authorList>
    </citation>
    <scope>NUCLEOTIDE SEQUENCE [LARGE SCALE GENOMIC DNA]</scope>
    <source>
        <strain evidence="2 3">DSM 103574</strain>
    </source>
</reference>
<dbReference type="PANTHER" id="PTHR30153">
    <property type="entry name" value="REPLICATIVE DNA HELICASE DNAB"/>
    <property type="match status" value="1"/>
</dbReference>
<sequence length="391" mass="45238">MIDIKECECQLLGAWLLGYHKDHIKDFSYFSVYCDVFKAIRGSEKIDMVTVANKANCSIVEIANITSQYMPSLYESAYKFIRQYQIRNMLEALKNSPDDIVTQIDRINKEIEKLSNTEIKQPAELSKLYWSEIENRLMADESIKYGIPRLDYITGGIRGEELTVIAARPSIGKTAFALQIAFKAALKGKNVLFFPLEMSATQLVERLVCKDTDIVHEHLKAPGKMSKDEYDKLETWLSAFKRIERNLKVIENVGYLSDIEKYIEYYKSDFIVIDQLTQLKEYKHFNSIRERFSHMTSTCKTLTMKHKKPIILLAQINRDSQGRVPTLADLKESGSIEEDADNVIMLHQNGEMDHDFKVPMQILVRKQRNGQKDVVIDAIYQSDKFSLREEM</sequence>
<evidence type="ECO:0000259" key="1">
    <source>
        <dbReference type="PROSITE" id="PS51199"/>
    </source>
</evidence>
<dbReference type="GO" id="GO:0006260">
    <property type="term" value="P:DNA replication"/>
    <property type="evidence" value="ECO:0007669"/>
    <property type="project" value="InterPro"/>
</dbReference>
<feature type="domain" description="SF4 helicase" evidence="1">
    <location>
        <begin position="136"/>
        <end position="391"/>
    </location>
</feature>
<dbReference type="KEGG" id="abut:Ami103574_00115"/>
<gene>
    <name evidence="2" type="ORF">Ami103574_00115</name>
</gene>
<dbReference type="AlphaFoldDB" id="A0A858BRZ2"/>
<proteinExistence type="predicted"/>
<dbReference type="GO" id="GO:0005524">
    <property type="term" value="F:ATP binding"/>
    <property type="evidence" value="ECO:0007669"/>
    <property type="project" value="InterPro"/>
</dbReference>
<protein>
    <submittedName>
        <fullName evidence="2">AAA family ATPase</fullName>
    </submittedName>
</protein>
<dbReference type="Proteomes" id="UP000466848">
    <property type="component" value="Chromosome"/>
</dbReference>
<dbReference type="GO" id="GO:0005829">
    <property type="term" value="C:cytosol"/>
    <property type="evidence" value="ECO:0007669"/>
    <property type="project" value="TreeGrafter"/>
</dbReference>
<dbReference type="Gene3D" id="3.40.50.300">
    <property type="entry name" value="P-loop containing nucleotide triphosphate hydrolases"/>
    <property type="match status" value="1"/>
</dbReference>
<evidence type="ECO:0000313" key="3">
    <source>
        <dbReference type="Proteomes" id="UP000466848"/>
    </source>
</evidence>
<evidence type="ECO:0000313" key="2">
    <source>
        <dbReference type="EMBL" id="QIB67818.1"/>
    </source>
</evidence>
<dbReference type="Pfam" id="PF03796">
    <property type="entry name" value="DnaB_C"/>
    <property type="match status" value="1"/>
</dbReference>
<dbReference type="SUPFAM" id="SSF52540">
    <property type="entry name" value="P-loop containing nucleoside triphosphate hydrolases"/>
    <property type="match status" value="1"/>
</dbReference>
<accession>A0A858BRZ2</accession>
<dbReference type="InterPro" id="IPR027417">
    <property type="entry name" value="P-loop_NTPase"/>
</dbReference>
<dbReference type="RefSeq" id="WP_163064739.1">
    <property type="nucleotide sequence ID" value="NZ_CP048649.1"/>
</dbReference>
<dbReference type="GO" id="GO:0003678">
    <property type="term" value="F:DNA helicase activity"/>
    <property type="evidence" value="ECO:0007669"/>
    <property type="project" value="InterPro"/>
</dbReference>
<organism evidence="2 3">
    <name type="scientific">Aminipila butyrica</name>
    <dbReference type="NCBI Taxonomy" id="433296"/>
    <lineage>
        <taxon>Bacteria</taxon>
        <taxon>Bacillati</taxon>
        <taxon>Bacillota</taxon>
        <taxon>Clostridia</taxon>
        <taxon>Peptostreptococcales</taxon>
        <taxon>Anaerovoracaceae</taxon>
        <taxon>Aminipila</taxon>
    </lineage>
</organism>
<dbReference type="PANTHER" id="PTHR30153:SF2">
    <property type="entry name" value="REPLICATIVE DNA HELICASE"/>
    <property type="match status" value="1"/>
</dbReference>